<proteinExistence type="predicted"/>
<name>A0A2A5B9M2_9GAMM</name>
<dbReference type="AlphaFoldDB" id="A0A2A5B9M2"/>
<organism evidence="1 2">
    <name type="scientific">SAR86 cluster bacterium</name>
    <dbReference type="NCBI Taxonomy" id="2030880"/>
    <lineage>
        <taxon>Bacteria</taxon>
        <taxon>Pseudomonadati</taxon>
        <taxon>Pseudomonadota</taxon>
        <taxon>Gammaproteobacteria</taxon>
        <taxon>SAR86 cluster</taxon>
    </lineage>
</organism>
<reference evidence="2" key="1">
    <citation type="submission" date="2017-08" db="EMBL/GenBank/DDBJ databases">
        <title>A dynamic microbial community with high functional redundancy inhabits the cold, oxic subseafloor aquifer.</title>
        <authorList>
            <person name="Tully B.J."/>
            <person name="Wheat C.G."/>
            <person name="Glazer B.T."/>
            <person name="Huber J.A."/>
        </authorList>
    </citation>
    <scope>NUCLEOTIDE SEQUENCE [LARGE SCALE GENOMIC DNA]</scope>
</reference>
<dbReference type="EMBL" id="NVVJ01000003">
    <property type="protein sequence ID" value="PCJ28182.1"/>
    <property type="molecule type" value="Genomic_DNA"/>
</dbReference>
<gene>
    <name evidence="1" type="ORF">COA96_01345</name>
</gene>
<accession>A0A2A5B9M2</accession>
<dbReference type="Proteomes" id="UP000218327">
    <property type="component" value="Unassembled WGS sequence"/>
</dbReference>
<sequence length="147" mass="16908">MNRIELYTLVGETLHLSQVFELHLRILISIFNDNFGTEIDEDALILKEDKKTLGVLLKELKKKTSLDQAGKEIFQEALQKRNYIAHDFFIKNTFAFEGQEEFEIVMEKLKEDQTVIIKATLISQGFVEGICQALKIDKSSILIKQST</sequence>
<evidence type="ECO:0000313" key="2">
    <source>
        <dbReference type="Proteomes" id="UP000218327"/>
    </source>
</evidence>
<comment type="caution">
    <text evidence="1">The sequence shown here is derived from an EMBL/GenBank/DDBJ whole genome shotgun (WGS) entry which is preliminary data.</text>
</comment>
<protein>
    <submittedName>
        <fullName evidence="1">Uncharacterized protein</fullName>
    </submittedName>
</protein>
<evidence type="ECO:0000313" key="1">
    <source>
        <dbReference type="EMBL" id="PCJ28182.1"/>
    </source>
</evidence>